<gene>
    <name evidence="3" type="ORF">BBV17_03625</name>
</gene>
<dbReference type="InterPro" id="IPR010982">
    <property type="entry name" value="Lambda_DNA-bd_dom_sf"/>
</dbReference>
<dbReference type="PANTHER" id="PTHR46558:SF14">
    <property type="entry name" value="HTH-TYPE TRANSCRIPTIONAL REGULATOR ANSR"/>
    <property type="match status" value="1"/>
</dbReference>
<dbReference type="Proteomes" id="UP000180194">
    <property type="component" value="Unassembled WGS sequence"/>
</dbReference>
<evidence type="ECO:0000259" key="2">
    <source>
        <dbReference type="PROSITE" id="PS50943"/>
    </source>
</evidence>
<dbReference type="SUPFAM" id="SSF47413">
    <property type="entry name" value="lambda repressor-like DNA-binding domains"/>
    <property type="match status" value="1"/>
</dbReference>
<dbReference type="SMART" id="SM00530">
    <property type="entry name" value="HTH_XRE"/>
    <property type="match status" value="1"/>
</dbReference>
<dbReference type="Gene3D" id="1.10.260.40">
    <property type="entry name" value="lambda repressor-like DNA-binding domains"/>
    <property type="match status" value="1"/>
</dbReference>
<accession>A0ABX3CJY9</accession>
<protein>
    <submittedName>
        <fullName evidence="3">Transcriptional regulator</fullName>
    </submittedName>
</protein>
<dbReference type="RefSeq" id="WP_071160185.1">
    <property type="nucleotide sequence ID" value="NZ_MBRJ01000078.1"/>
</dbReference>
<sequence length="115" mass="13658">MAFEDRLSSLRKEKKLTQQDMAAKLEIARTTYASYEQGHRQPDFETLKKIAGLFEVSIDYLLTGNTSNSSPDEMWEEFLDPHKRIFFKDLLDAPEEKIEELIKFWEIIRDRDKNK</sequence>
<dbReference type="PROSITE" id="PS50943">
    <property type="entry name" value="HTH_CROC1"/>
    <property type="match status" value="1"/>
</dbReference>
<evidence type="ECO:0000313" key="4">
    <source>
        <dbReference type="Proteomes" id="UP000180194"/>
    </source>
</evidence>
<dbReference type="CDD" id="cd00093">
    <property type="entry name" value="HTH_XRE"/>
    <property type="match status" value="1"/>
</dbReference>
<proteinExistence type="predicted"/>
<dbReference type="EMBL" id="MBRJ01000078">
    <property type="protein sequence ID" value="OHX39200.1"/>
    <property type="molecule type" value="Genomic_DNA"/>
</dbReference>
<reference evidence="3 4" key="1">
    <citation type="submission" date="2016-07" db="EMBL/GenBank/DDBJ databases">
        <title>Bacillus oceanisediminis whole genome.</title>
        <authorList>
            <person name="Pal Y."/>
            <person name="Verma A."/>
            <person name="Mual P."/>
            <person name="Srinivasan K."/>
        </authorList>
    </citation>
    <scope>NUCLEOTIDE SEQUENCE [LARGE SCALE GENOMIC DNA]</scope>
    <source>
        <strain evidence="3 4">Bhandara28</strain>
    </source>
</reference>
<comment type="caution">
    <text evidence="3">The sequence shown here is derived from an EMBL/GenBank/DDBJ whole genome shotgun (WGS) entry which is preliminary data.</text>
</comment>
<dbReference type="Pfam" id="PF01381">
    <property type="entry name" value="HTH_3"/>
    <property type="match status" value="1"/>
</dbReference>
<name>A0ABX3CJY9_9BACI</name>
<evidence type="ECO:0000256" key="1">
    <source>
        <dbReference type="ARBA" id="ARBA00023125"/>
    </source>
</evidence>
<keyword evidence="1" id="KW-0238">DNA-binding</keyword>
<dbReference type="NCBIfam" id="NF041951">
    <property type="entry name" value="phage_RstR"/>
    <property type="match status" value="1"/>
</dbReference>
<feature type="domain" description="HTH cro/C1-type" evidence="2">
    <location>
        <begin position="7"/>
        <end position="61"/>
    </location>
</feature>
<dbReference type="PANTHER" id="PTHR46558">
    <property type="entry name" value="TRACRIPTIONAL REGULATORY PROTEIN-RELATED-RELATED"/>
    <property type="match status" value="1"/>
</dbReference>
<dbReference type="InterPro" id="IPR049639">
    <property type="entry name" value="RstR"/>
</dbReference>
<organism evidence="3 4">
    <name type="scientific">Cytobacillus oceanisediminis</name>
    <dbReference type="NCBI Taxonomy" id="665099"/>
    <lineage>
        <taxon>Bacteria</taxon>
        <taxon>Bacillati</taxon>
        <taxon>Bacillota</taxon>
        <taxon>Bacilli</taxon>
        <taxon>Bacillales</taxon>
        <taxon>Bacillaceae</taxon>
        <taxon>Cytobacillus</taxon>
    </lineage>
</organism>
<dbReference type="InterPro" id="IPR001387">
    <property type="entry name" value="Cro/C1-type_HTH"/>
</dbReference>
<keyword evidence="4" id="KW-1185">Reference proteome</keyword>
<evidence type="ECO:0000313" key="3">
    <source>
        <dbReference type="EMBL" id="OHX39200.1"/>
    </source>
</evidence>